<comment type="caution">
    <text evidence="2">The sequence shown here is derived from an EMBL/GenBank/DDBJ whole genome shotgun (WGS) entry which is preliminary data.</text>
</comment>
<proteinExistence type="predicted"/>
<dbReference type="Pfam" id="PF12680">
    <property type="entry name" value="SnoaL_2"/>
    <property type="match status" value="1"/>
</dbReference>
<dbReference type="EMBL" id="LQPR01000022">
    <property type="protein sequence ID" value="ORW72680.1"/>
    <property type="molecule type" value="Genomic_DNA"/>
</dbReference>
<dbReference type="Gene3D" id="3.10.450.50">
    <property type="match status" value="1"/>
</dbReference>
<dbReference type="PANTHER" id="PTHR41252:SF1">
    <property type="entry name" value="BLR2505 PROTEIN"/>
    <property type="match status" value="1"/>
</dbReference>
<feature type="domain" description="SnoaL-like" evidence="1">
    <location>
        <begin position="4"/>
        <end position="111"/>
    </location>
</feature>
<accession>A0AAJ3NSH3</accession>
<dbReference type="Proteomes" id="UP000193387">
    <property type="component" value="Unassembled WGS sequence"/>
</dbReference>
<evidence type="ECO:0000259" key="1">
    <source>
        <dbReference type="Pfam" id="PF12680"/>
    </source>
</evidence>
<dbReference type="AlphaFoldDB" id="A0AAJ3NSH3"/>
<evidence type="ECO:0000313" key="3">
    <source>
        <dbReference type="Proteomes" id="UP000193387"/>
    </source>
</evidence>
<gene>
    <name evidence="2" type="ORF">AWC23_09545</name>
</gene>
<dbReference type="InterPro" id="IPR032710">
    <property type="entry name" value="NTF2-like_dom_sf"/>
</dbReference>
<sequence length="126" mass="14301">MNLVQRFYAALAHGDTPGVLTLLHDNVHWTEAERFPYYSGTWVGPQAVHYNLLKRLAEDWEVFDAKADDFIVEGARVVSFGSYSGVYKKTGKSLLAPFAHLWAVQDEKIVSFRMYTDTAKVLDAMQ</sequence>
<protein>
    <recommendedName>
        <fullName evidence="1">SnoaL-like domain-containing protein</fullName>
    </recommendedName>
</protein>
<evidence type="ECO:0000313" key="2">
    <source>
        <dbReference type="EMBL" id="ORW72680.1"/>
    </source>
</evidence>
<dbReference type="PANTHER" id="PTHR41252">
    <property type="entry name" value="BLR2505 PROTEIN"/>
    <property type="match status" value="1"/>
</dbReference>
<dbReference type="SUPFAM" id="SSF54427">
    <property type="entry name" value="NTF2-like"/>
    <property type="match status" value="1"/>
</dbReference>
<keyword evidence="3" id="KW-1185">Reference proteome</keyword>
<reference evidence="2 3" key="1">
    <citation type="submission" date="2016-01" db="EMBL/GenBank/DDBJ databases">
        <title>The new phylogeny of the genus Mycobacterium.</title>
        <authorList>
            <person name="Tarcisio F."/>
            <person name="Conor M."/>
            <person name="Antonella G."/>
            <person name="Elisabetta G."/>
            <person name="Giulia F.S."/>
            <person name="Sara T."/>
            <person name="Anna F."/>
            <person name="Clotilde B."/>
            <person name="Roberto B."/>
            <person name="Veronica D.S."/>
            <person name="Fabio R."/>
            <person name="Monica P."/>
            <person name="Olivier J."/>
            <person name="Enrico T."/>
            <person name="Nicola S."/>
        </authorList>
    </citation>
    <scope>NUCLEOTIDE SEQUENCE [LARGE SCALE GENOMIC DNA]</scope>
    <source>
        <strain evidence="2 3">DSM 44616</strain>
    </source>
</reference>
<dbReference type="InterPro" id="IPR037401">
    <property type="entry name" value="SnoaL-like"/>
</dbReference>
<organism evidence="2 3">
    <name type="scientific">Mycobacterium saskatchewanense</name>
    <dbReference type="NCBI Taxonomy" id="220927"/>
    <lineage>
        <taxon>Bacteria</taxon>
        <taxon>Bacillati</taxon>
        <taxon>Actinomycetota</taxon>
        <taxon>Actinomycetes</taxon>
        <taxon>Mycobacteriales</taxon>
        <taxon>Mycobacteriaceae</taxon>
        <taxon>Mycobacterium</taxon>
        <taxon>Mycobacterium simiae complex</taxon>
    </lineage>
</organism>
<name>A0AAJ3NSH3_9MYCO</name>